<dbReference type="EMBL" id="OW152829">
    <property type="protein sequence ID" value="CAH2047412.1"/>
    <property type="molecule type" value="Genomic_DNA"/>
</dbReference>
<accession>A0ABN8I734</accession>
<name>A0ABN8I734_9NEOP</name>
<feature type="non-terminal residue" evidence="2">
    <location>
        <position position="123"/>
    </location>
</feature>
<feature type="region of interest" description="Disordered" evidence="1">
    <location>
        <begin position="62"/>
        <end position="101"/>
    </location>
</feature>
<proteinExistence type="predicted"/>
<evidence type="ECO:0000313" key="3">
    <source>
        <dbReference type="Proteomes" id="UP000837857"/>
    </source>
</evidence>
<dbReference type="Proteomes" id="UP000837857">
    <property type="component" value="Chromosome 17"/>
</dbReference>
<gene>
    <name evidence="2" type="ORF">IPOD504_LOCUS5765</name>
</gene>
<feature type="compositionally biased region" description="Basic and acidic residues" evidence="1">
    <location>
        <begin position="78"/>
        <end position="87"/>
    </location>
</feature>
<reference evidence="2" key="1">
    <citation type="submission" date="2022-03" db="EMBL/GenBank/DDBJ databases">
        <authorList>
            <person name="Martin H S."/>
        </authorList>
    </citation>
    <scope>NUCLEOTIDE SEQUENCE</scope>
</reference>
<keyword evidence="3" id="KW-1185">Reference proteome</keyword>
<protein>
    <submittedName>
        <fullName evidence="2">Uncharacterized protein</fullName>
    </submittedName>
</protein>
<evidence type="ECO:0000313" key="2">
    <source>
        <dbReference type="EMBL" id="CAH2047412.1"/>
    </source>
</evidence>
<sequence length="123" mass="14016">METGAERNSSCYATVTFEFRYRLRHPSELFRFKIVVCNRTVTYRQSEQLRLSAVESRRGLSGCRHNEPLNNAGGRRRGASDDVRDWAPRIPRTDGQCGPADCPGLIRRALGQRERPHPRLSGC</sequence>
<organism evidence="2 3">
    <name type="scientific">Iphiclides podalirius</name>
    <name type="common">scarce swallowtail</name>
    <dbReference type="NCBI Taxonomy" id="110791"/>
    <lineage>
        <taxon>Eukaryota</taxon>
        <taxon>Metazoa</taxon>
        <taxon>Ecdysozoa</taxon>
        <taxon>Arthropoda</taxon>
        <taxon>Hexapoda</taxon>
        <taxon>Insecta</taxon>
        <taxon>Pterygota</taxon>
        <taxon>Neoptera</taxon>
        <taxon>Endopterygota</taxon>
        <taxon>Lepidoptera</taxon>
        <taxon>Glossata</taxon>
        <taxon>Ditrysia</taxon>
        <taxon>Papilionoidea</taxon>
        <taxon>Papilionidae</taxon>
        <taxon>Papilioninae</taxon>
        <taxon>Iphiclides</taxon>
    </lineage>
</organism>
<evidence type="ECO:0000256" key="1">
    <source>
        <dbReference type="SAM" id="MobiDB-lite"/>
    </source>
</evidence>